<dbReference type="CDD" id="cd10540">
    <property type="entry name" value="SET_SpSet7-like"/>
    <property type="match status" value="1"/>
</dbReference>
<dbReference type="EMBL" id="CCAE010000066">
    <property type="protein sequence ID" value="CDN90114.1"/>
    <property type="molecule type" value="Genomic_DNA"/>
</dbReference>
<dbReference type="PIRSF" id="PIRSF022536">
    <property type="entry name" value="A612L_SET"/>
    <property type="match status" value="1"/>
</dbReference>
<accession>A0A1L1PMT3</accession>
<feature type="domain" description="SET" evidence="1">
    <location>
        <begin position="1"/>
        <end position="118"/>
    </location>
</feature>
<keyword evidence="3" id="KW-1185">Reference proteome</keyword>
<dbReference type="InterPro" id="IPR009207">
    <property type="entry name" value="SET7_MeTrfase"/>
</dbReference>
<evidence type="ECO:0000259" key="1">
    <source>
        <dbReference type="PROSITE" id="PS50280"/>
    </source>
</evidence>
<sequence>MTLIKPAAGYIKDTGTPKGRGVFAARSIKAGETVESCPVLLLDIAKFSMPQCIASRVFAWGDLTGEGLQSGLALGWGSMYNHSNPANMRFVADPVAGLLNFLAARDIEADEELTINYNASHGDITSTQDNWFEGTGIQPM</sequence>
<dbReference type="GO" id="GO:0062122">
    <property type="term" value="F:histone H3K37 methyltransferase activity"/>
    <property type="evidence" value="ECO:0007669"/>
    <property type="project" value="InterPro"/>
</dbReference>
<organism evidence="2 3">
    <name type="scientific">Hydrogenophaga intermedia</name>
    <dbReference type="NCBI Taxonomy" id="65786"/>
    <lineage>
        <taxon>Bacteria</taxon>
        <taxon>Pseudomonadati</taxon>
        <taxon>Pseudomonadota</taxon>
        <taxon>Betaproteobacteria</taxon>
        <taxon>Burkholderiales</taxon>
        <taxon>Comamonadaceae</taxon>
        <taxon>Hydrogenophaga</taxon>
    </lineage>
</organism>
<protein>
    <submittedName>
        <fullName evidence="2">SET domain protein</fullName>
    </submittedName>
</protein>
<dbReference type="InterPro" id="IPR046341">
    <property type="entry name" value="SET_dom_sf"/>
</dbReference>
<evidence type="ECO:0000313" key="2">
    <source>
        <dbReference type="EMBL" id="CDN90114.1"/>
    </source>
</evidence>
<dbReference type="SMART" id="SM00317">
    <property type="entry name" value="SET"/>
    <property type="match status" value="1"/>
</dbReference>
<dbReference type="PROSITE" id="PS50280">
    <property type="entry name" value="SET"/>
    <property type="match status" value="1"/>
</dbReference>
<dbReference type="InterPro" id="IPR001214">
    <property type="entry name" value="SET_dom"/>
</dbReference>
<dbReference type="AlphaFoldDB" id="A0A1L1PMT3"/>
<reference evidence="3" key="1">
    <citation type="submission" date="2014-11" db="EMBL/GenBank/DDBJ databases">
        <title>Draft genome sequence of Hydrogenophaga intermedia S1.</title>
        <authorList>
            <person name="Gan H.M."/>
            <person name="Chew T.H."/>
            <person name="Stolz A."/>
        </authorList>
    </citation>
    <scope>NUCLEOTIDE SEQUENCE [LARGE SCALE GENOMIC DNA]</scope>
    <source>
        <strain evidence="3">S1</strain>
    </source>
</reference>
<proteinExistence type="predicted"/>
<name>A0A1L1PMT3_HYDIT</name>
<evidence type="ECO:0000313" key="3">
    <source>
        <dbReference type="Proteomes" id="UP000028878"/>
    </source>
</evidence>
<dbReference type="Pfam" id="PF00856">
    <property type="entry name" value="SET"/>
    <property type="match status" value="1"/>
</dbReference>
<dbReference type="SUPFAM" id="SSF82199">
    <property type="entry name" value="SET domain"/>
    <property type="match status" value="1"/>
</dbReference>
<dbReference type="RefSeq" id="WP_035624051.1">
    <property type="nucleotide sequence ID" value="NZ_CCAE010000066.1"/>
</dbReference>
<dbReference type="Gene3D" id="2.170.270.10">
    <property type="entry name" value="SET domain"/>
    <property type="match status" value="1"/>
</dbReference>
<dbReference type="Proteomes" id="UP000028878">
    <property type="component" value="Unassembled WGS sequence"/>
</dbReference>
<gene>
    <name evidence="2" type="ORF">BN948_04555</name>
</gene>